<name>A0ABW2KTC9_9PROT</name>
<dbReference type="CDD" id="cd02440">
    <property type="entry name" value="AdoMet_MTases"/>
    <property type="match status" value="1"/>
</dbReference>
<dbReference type="InterPro" id="IPR041698">
    <property type="entry name" value="Methyltransf_25"/>
</dbReference>
<keyword evidence="2" id="KW-0489">Methyltransferase</keyword>
<dbReference type="PANTHER" id="PTHR43591">
    <property type="entry name" value="METHYLTRANSFERASE"/>
    <property type="match status" value="1"/>
</dbReference>
<proteinExistence type="predicted"/>
<dbReference type="Pfam" id="PF13649">
    <property type="entry name" value="Methyltransf_25"/>
    <property type="match status" value="1"/>
</dbReference>
<dbReference type="GO" id="GO:0032259">
    <property type="term" value="P:methylation"/>
    <property type="evidence" value="ECO:0007669"/>
    <property type="project" value="UniProtKB-KW"/>
</dbReference>
<dbReference type="EMBL" id="JBHTCM010000004">
    <property type="protein sequence ID" value="MFC7332269.1"/>
    <property type="molecule type" value="Genomic_DNA"/>
</dbReference>
<dbReference type="Proteomes" id="UP001596456">
    <property type="component" value="Unassembled WGS sequence"/>
</dbReference>
<evidence type="ECO:0000259" key="1">
    <source>
        <dbReference type="Pfam" id="PF13649"/>
    </source>
</evidence>
<gene>
    <name evidence="2" type="ORF">ACFQPS_03780</name>
</gene>
<comment type="caution">
    <text evidence="2">The sequence shown here is derived from an EMBL/GenBank/DDBJ whole genome shotgun (WGS) entry which is preliminary data.</text>
</comment>
<dbReference type="InterPro" id="IPR029063">
    <property type="entry name" value="SAM-dependent_MTases_sf"/>
</dbReference>
<dbReference type="Gene3D" id="3.40.50.150">
    <property type="entry name" value="Vaccinia Virus protein VP39"/>
    <property type="match status" value="1"/>
</dbReference>
<evidence type="ECO:0000313" key="2">
    <source>
        <dbReference type="EMBL" id="MFC7332269.1"/>
    </source>
</evidence>
<keyword evidence="3" id="KW-1185">Reference proteome</keyword>
<dbReference type="RefSeq" id="WP_377356552.1">
    <property type="nucleotide sequence ID" value="NZ_JBHTCM010000004.1"/>
</dbReference>
<feature type="domain" description="Methyltransferase" evidence="1">
    <location>
        <begin position="55"/>
        <end position="150"/>
    </location>
</feature>
<dbReference type="SUPFAM" id="SSF53335">
    <property type="entry name" value="S-adenosyl-L-methionine-dependent methyltransferases"/>
    <property type="match status" value="1"/>
</dbReference>
<evidence type="ECO:0000313" key="3">
    <source>
        <dbReference type="Proteomes" id="UP001596456"/>
    </source>
</evidence>
<protein>
    <submittedName>
        <fullName evidence="2">Class I SAM-dependent methyltransferase</fullName>
        <ecNumber evidence="2">2.1.1.-</ecNumber>
    </submittedName>
</protein>
<dbReference type="PANTHER" id="PTHR43591:SF24">
    <property type="entry name" value="2-METHOXY-6-POLYPRENYL-1,4-BENZOQUINOL METHYLASE, MITOCHONDRIAL"/>
    <property type="match status" value="1"/>
</dbReference>
<dbReference type="EC" id="2.1.1.-" evidence="2"/>
<keyword evidence="2" id="KW-0808">Transferase</keyword>
<organism evidence="2 3">
    <name type="scientific">Rhodocista pekingensis</name>
    <dbReference type="NCBI Taxonomy" id="201185"/>
    <lineage>
        <taxon>Bacteria</taxon>
        <taxon>Pseudomonadati</taxon>
        <taxon>Pseudomonadota</taxon>
        <taxon>Alphaproteobacteria</taxon>
        <taxon>Rhodospirillales</taxon>
        <taxon>Azospirillaceae</taxon>
        <taxon>Rhodocista</taxon>
    </lineage>
</organism>
<accession>A0ABW2KTC9</accession>
<dbReference type="GO" id="GO:0008168">
    <property type="term" value="F:methyltransferase activity"/>
    <property type="evidence" value="ECO:0007669"/>
    <property type="project" value="UniProtKB-KW"/>
</dbReference>
<reference evidence="3" key="1">
    <citation type="journal article" date="2019" name="Int. J. Syst. Evol. Microbiol.">
        <title>The Global Catalogue of Microorganisms (GCM) 10K type strain sequencing project: providing services to taxonomists for standard genome sequencing and annotation.</title>
        <authorList>
            <consortium name="The Broad Institute Genomics Platform"/>
            <consortium name="The Broad Institute Genome Sequencing Center for Infectious Disease"/>
            <person name="Wu L."/>
            <person name="Ma J."/>
        </authorList>
    </citation>
    <scope>NUCLEOTIDE SEQUENCE [LARGE SCALE GENOMIC DNA]</scope>
    <source>
        <strain evidence="3">CGMCC 1.16275</strain>
    </source>
</reference>
<sequence length="282" mass="30294">MPHSPARPDRQTERTRWTRSADAWDRWADRMAEPADRMNQPLLRAVGLAPGHRLLDLASGTGEPALSAAALVGADGLVVATDLVASMLEGTRRRAAQRRTDALHFSLADMEHLPFAAASFDRVTCRFGLMFAPDAVRAAAEVARVLRPGGVAGFVVWGPAEENTLFRELAAAVDSVLGPDPEAGMPILFRFAAEGSLAAALAEGGLEVTDEQPLRLDHSVPAGRPFWAPTLDMGFAPRLTGEPAERLAAVRETADQRFRDLAGPDGMVPVRLHARLCIGRKA</sequence>